<dbReference type="PANTHER" id="PTHR11559">
    <property type="entry name" value="CARBOXYLESTERASE"/>
    <property type="match status" value="1"/>
</dbReference>
<dbReference type="EMBL" id="LT840185">
    <property type="protein sequence ID" value="SMF67743.1"/>
    <property type="molecule type" value="Genomic_DNA"/>
</dbReference>
<keyword evidence="6" id="KW-1185">Reference proteome</keyword>
<dbReference type="GO" id="GO:0016787">
    <property type="term" value="F:hydrolase activity"/>
    <property type="evidence" value="ECO:0007669"/>
    <property type="project" value="UniProtKB-KW"/>
</dbReference>
<evidence type="ECO:0000313" key="6">
    <source>
        <dbReference type="Proteomes" id="UP000192934"/>
    </source>
</evidence>
<feature type="chain" id="PRO_5011815172" description="Carboxylic ester hydrolase" evidence="3">
    <location>
        <begin position="26"/>
        <end position="547"/>
    </location>
</feature>
<evidence type="ECO:0000256" key="1">
    <source>
        <dbReference type="ARBA" id="ARBA00005964"/>
    </source>
</evidence>
<proteinExistence type="inferred from homology"/>
<dbReference type="PROSITE" id="PS00122">
    <property type="entry name" value="CARBOXYLESTERASE_B_1"/>
    <property type="match status" value="1"/>
</dbReference>
<gene>
    <name evidence="5" type="ORF">SAMN06295910_1554</name>
</gene>
<feature type="signal peptide" evidence="3">
    <location>
        <begin position="1"/>
        <end position="25"/>
    </location>
</feature>
<dbReference type="Gene3D" id="3.40.50.1820">
    <property type="entry name" value="alpha/beta hydrolase"/>
    <property type="match status" value="1"/>
</dbReference>
<dbReference type="InterPro" id="IPR002018">
    <property type="entry name" value="CarbesteraseB"/>
</dbReference>
<organism evidence="5 6">
    <name type="scientific">Allosphingosinicella indica</name>
    <dbReference type="NCBI Taxonomy" id="941907"/>
    <lineage>
        <taxon>Bacteria</taxon>
        <taxon>Pseudomonadati</taxon>
        <taxon>Pseudomonadota</taxon>
        <taxon>Alphaproteobacteria</taxon>
        <taxon>Sphingomonadales</taxon>
        <taxon>Sphingomonadaceae</taxon>
        <taxon>Allosphingosinicella</taxon>
    </lineage>
</organism>
<evidence type="ECO:0000259" key="4">
    <source>
        <dbReference type="Pfam" id="PF00135"/>
    </source>
</evidence>
<keyword evidence="3" id="KW-0732">Signal</keyword>
<evidence type="ECO:0000313" key="5">
    <source>
        <dbReference type="EMBL" id="SMF67743.1"/>
    </source>
</evidence>
<feature type="domain" description="Carboxylesterase type B" evidence="4">
    <location>
        <begin position="31"/>
        <end position="500"/>
    </location>
</feature>
<reference evidence="6" key="1">
    <citation type="submission" date="2017-04" db="EMBL/GenBank/DDBJ databases">
        <authorList>
            <person name="Varghese N."/>
            <person name="Submissions S."/>
        </authorList>
    </citation>
    <scope>NUCLEOTIDE SEQUENCE [LARGE SCALE GENOMIC DNA]</scope>
    <source>
        <strain evidence="6">Dd16</strain>
    </source>
</reference>
<dbReference type="InterPro" id="IPR029058">
    <property type="entry name" value="AB_hydrolase_fold"/>
</dbReference>
<dbReference type="Pfam" id="PF00135">
    <property type="entry name" value="COesterase"/>
    <property type="match status" value="1"/>
</dbReference>
<dbReference type="InterPro" id="IPR019826">
    <property type="entry name" value="Carboxylesterase_B_AS"/>
</dbReference>
<protein>
    <recommendedName>
        <fullName evidence="3">Carboxylic ester hydrolase</fullName>
        <ecNumber evidence="3">3.1.1.-</ecNumber>
    </recommendedName>
</protein>
<name>A0A1X7GCN7_9SPHN</name>
<dbReference type="AlphaFoldDB" id="A0A1X7GCN7"/>
<dbReference type="STRING" id="941907.SAMN06295910_1554"/>
<evidence type="ECO:0000256" key="2">
    <source>
        <dbReference type="ARBA" id="ARBA00022801"/>
    </source>
</evidence>
<dbReference type="InterPro" id="IPR019819">
    <property type="entry name" value="Carboxylesterase_B_CS"/>
</dbReference>
<sequence length="547" mass="58209">MGVMQALVKWAIAAAAAALALPATAQQPVEIDAPAGAARGTQADGLKLFKGLPYAQPPVGERRWQAPADLPRWSGVRDATQFGASCIQPARRGESIYADDVGTTSEDCLTLNVWAPENARNAPVFVWIYGGALTTGGTRFPMYDGAALAKQGLVVVSINYRVGALGYLAHPELSAESADGVSGNYGLLDQVAALRWINRNIAAFGGDPKQVTIAGESAGALSVMYLMASPSARGLFHRAIAQSAYMLSTPELRAERFGAPPAEAVGAWLQGQLKAGSLADLRAMDAQALTEAAVTAGYIPWGTIDGKILPAQLVDIFDRGEQAPVPVLAGFNEGEIRSLRILLPPKPADAAAYEAAIRKGYGDLADAALRLYPSANIEESMLATTRDAMYGWTSERLAAKQSAMGQPSFLYYFDHGTPATEAANLHAFHAMELPYMFGTIRQTAPDWPAIPDTAAETALSQAMVEYWASFAKSGRPQAKGQPAWKPYGEDQAYMHFAGAPRTAADPLPGHFELHEEVVCRRRAAGIGWTWNVGVIAPDMPPQAPGCR</sequence>
<dbReference type="InterPro" id="IPR050309">
    <property type="entry name" value="Type-B_Carboxylest/Lipase"/>
</dbReference>
<comment type="similarity">
    <text evidence="1 3">Belongs to the type-B carboxylesterase/lipase family.</text>
</comment>
<dbReference type="EC" id="3.1.1.-" evidence="3"/>
<keyword evidence="2 3" id="KW-0378">Hydrolase</keyword>
<dbReference type="SUPFAM" id="SSF53474">
    <property type="entry name" value="alpha/beta-Hydrolases"/>
    <property type="match status" value="1"/>
</dbReference>
<accession>A0A1X7GCN7</accession>
<dbReference type="PROSITE" id="PS00941">
    <property type="entry name" value="CARBOXYLESTERASE_B_2"/>
    <property type="match status" value="1"/>
</dbReference>
<evidence type="ECO:0000256" key="3">
    <source>
        <dbReference type="RuleBase" id="RU361235"/>
    </source>
</evidence>
<dbReference type="Proteomes" id="UP000192934">
    <property type="component" value="Chromosome I"/>
</dbReference>